<evidence type="ECO:0000256" key="7">
    <source>
        <dbReference type="ARBA" id="ARBA00022448"/>
    </source>
</evidence>
<feature type="region of interest" description="Disordered" evidence="16">
    <location>
        <begin position="1"/>
        <end position="48"/>
    </location>
</feature>
<keyword evidence="11" id="KW-0333">Golgi apparatus</keyword>
<dbReference type="PANTHER" id="PTHR45963">
    <property type="entry name" value="RE52028P"/>
    <property type="match status" value="1"/>
</dbReference>
<dbReference type="GO" id="GO:0034499">
    <property type="term" value="P:late endosome to Golgi transport"/>
    <property type="evidence" value="ECO:0007669"/>
    <property type="project" value="TreeGrafter"/>
</dbReference>
<dbReference type="GO" id="GO:0000172">
    <property type="term" value="C:ribonuclease MRP complex"/>
    <property type="evidence" value="ECO:0007669"/>
    <property type="project" value="InterPro"/>
</dbReference>
<sequence>MADVTPASQRRRRGPNPQHKKLVKLPQSTPTRQVMSPATPSNLPADATITKRPLLRPAIPSPYAGANQPKVVYVSARTPFISAVKRVEKLLHLSDKRLVPSATTLAKHKGQQNRKRKRSADGTDEVMEIAREVEKQKSKKRKAGGAGYGEEEDENDGVAEEVLIKGTGKAISKVMEMGLWFQQRTEYAVILRTGSVAAIDDIEIGDDSQSGGEAEGDSNEVEVPDAATTASDRAGGDASIIMEDAAPDADDGSHVPASEKPRGDAGTESVALAPTASRDAEPIPETRIRFEEIYGVPENFLEIEISEAQTHQPSASPSSRYTTYLIRLSTNIPAFKLRRSEVRRRYSDFEVFRDLLERECARVSIPPLPGKVYLNRFDDAVIEERRRGLERFLKIVVGHPLLQTGSRVLGSFVQDPNWDRNAWLMYE</sequence>
<gene>
    <name evidence="18" type="ORF">B0A54_04520</name>
</gene>
<dbReference type="STRING" id="329885.A0A4U0V6Z5"/>
<evidence type="ECO:0000256" key="12">
    <source>
        <dbReference type="ARBA" id="ARBA00023121"/>
    </source>
</evidence>
<evidence type="ECO:0000313" key="19">
    <source>
        <dbReference type="Proteomes" id="UP000310066"/>
    </source>
</evidence>
<comment type="similarity">
    <text evidence="5">Belongs to the sorting nexin family.</text>
</comment>
<dbReference type="InterPro" id="IPR051074">
    <property type="entry name" value="Sorting_Nexin"/>
</dbReference>
<dbReference type="GO" id="GO:0001682">
    <property type="term" value="P:tRNA 5'-leader removal"/>
    <property type="evidence" value="ECO:0007669"/>
    <property type="project" value="InterPro"/>
</dbReference>
<dbReference type="EMBL" id="NAJP01000014">
    <property type="protein sequence ID" value="TKA44570.1"/>
    <property type="molecule type" value="Genomic_DNA"/>
</dbReference>
<dbReference type="Gene3D" id="3.30.110.20">
    <property type="entry name" value="Alba-like domain"/>
    <property type="match status" value="1"/>
</dbReference>
<feature type="compositionally biased region" description="Basic residues" evidence="16">
    <location>
        <begin position="9"/>
        <end position="23"/>
    </location>
</feature>
<feature type="compositionally biased region" description="Basic and acidic residues" evidence="16">
    <location>
        <begin position="251"/>
        <end position="265"/>
    </location>
</feature>
<feature type="compositionally biased region" description="Polar residues" evidence="16">
    <location>
        <begin position="26"/>
        <end position="42"/>
    </location>
</feature>
<evidence type="ECO:0000256" key="6">
    <source>
        <dbReference type="ARBA" id="ARBA00020436"/>
    </source>
</evidence>
<dbReference type="GO" id="GO:0031901">
    <property type="term" value="C:early endosome membrane"/>
    <property type="evidence" value="ECO:0007669"/>
    <property type="project" value="TreeGrafter"/>
</dbReference>
<keyword evidence="9" id="KW-0819">tRNA processing</keyword>
<evidence type="ECO:0000256" key="1">
    <source>
        <dbReference type="ARBA" id="ARBA00004123"/>
    </source>
</evidence>
<dbReference type="OrthoDB" id="5227681at2759"/>
<dbReference type="PANTHER" id="PTHR45963:SF2">
    <property type="entry name" value="RE52028P"/>
    <property type="match status" value="1"/>
</dbReference>
<dbReference type="InterPro" id="IPR001683">
    <property type="entry name" value="PX_dom"/>
</dbReference>
<dbReference type="GO" id="GO:0030904">
    <property type="term" value="C:retromer complex"/>
    <property type="evidence" value="ECO:0007669"/>
    <property type="project" value="TreeGrafter"/>
</dbReference>
<feature type="compositionally biased region" description="Acidic residues" evidence="16">
    <location>
        <begin position="214"/>
        <end position="223"/>
    </location>
</feature>
<evidence type="ECO:0000256" key="5">
    <source>
        <dbReference type="ARBA" id="ARBA00010883"/>
    </source>
</evidence>
<dbReference type="Pfam" id="PF12328">
    <property type="entry name" value="Rpp20"/>
    <property type="match status" value="1"/>
</dbReference>
<evidence type="ECO:0000256" key="2">
    <source>
        <dbReference type="ARBA" id="ARBA00004179"/>
    </source>
</evidence>
<dbReference type="SMART" id="SM00312">
    <property type="entry name" value="PX"/>
    <property type="match status" value="1"/>
</dbReference>
<feature type="region of interest" description="Disordered" evidence="16">
    <location>
        <begin position="133"/>
        <end position="155"/>
    </location>
</feature>
<evidence type="ECO:0000313" key="18">
    <source>
        <dbReference type="EMBL" id="TKA44570.1"/>
    </source>
</evidence>
<feature type="domain" description="PX" evidence="17">
    <location>
        <begin position="302"/>
        <end position="419"/>
    </location>
</feature>
<dbReference type="Proteomes" id="UP000310066">
    <property type="component" value="Unassembled WGS sequence"/>
</dbReference>
<comment type="caution">
    <text evidence="18">The sequence shown here is derived from an EMBL/GenBank/DDBJ whole genome shotgun (WGS) entry which is preliminary data.</text>
</comment>
<keyword evidence="8" id="KW-0963">Cytoplasm</keyword>
<dbReference type="GO" id="GO:0032456">
    <property type="term" value="P:endocytic recycling"/>
    <property type="evidence" value="ECO:0007669"/>
    <property type="project" value="TreeGrafter"/>
</dbReference>
<keyword evidence="14" id="KW-0539">Nucleus</keyword>
<proteinExistence type="inferred from homology"/>
<dbReference type="GO" id="GO:0003676">
    <property type="term" value="F:nucleic acid binding"/>
    <property type="evidence" value="ECO:0007669"/>
    <property type="project" value="InterPro"/>
</dbReference>
<evidence type="ECO:0000256" key="11">
    <source>
        <dbReference type="ARBA" id="ARBA00023034"/>
    </source>
</evidence>
<keyword evidence="10" id="KW-0653">Protein transport</keyword>
<evidence type="ECO:0000256" key="9">
    <source>
        <dbReference type="ARBA" id="ARBA00022694"/>
    </source>
</evidence>
<evidence type="ECO:0000259" key="17">
    <source>
        <dbReference type="PROSITE" id="PS50195"/>
    </source>
</evidence>
<dbReference type="InterPro" id="IPR036871">
    <property type="entry name" value="PX_dom_sf"/>
</dbReference>
<comment type="function">
    <text evidence="15">Required for retention of late Golgi membrane proteins. Component of the retrieval machinery that functions by direct interaction with the cytosolic tails of certain TGN membrane proteins during the sorting/budding process at the prevacuolar compartment. Binds phosphatidylinositol 3-phosphate (PtdIns(P3)).</text>
</comment>
<keyword evidence="7" id="KW-0813">Transport</keyword>
<feature type="region of interest" description="Disordered" evidence="16">
    <location>
        <begin position="205"/>
        <end position="284"/>
    </location>
</feature>
<dbReference type="PROSITE" id="PS50195">
    <property type="entry name" value="PX"/>
    <property type="match status" value="1"/>
</dbReference>
<dbReference type="GO" id="GO:0015031">
    <property type="term" value="P:protein transport"/>
    <property type="evidence" value="ECO:0007669"/>
    <property type="project" value="UniProtKB-KW"/>
</dbReference>
<protein>
    <recommendedName>
        <fullName evidence="6">Sorting nexin-3</fullName>
    </recommendedName>
</protein>
<evidence type="ECO:0000256" key="16">
    <source>
        <dbReference type="SAM" id="MobiDB-lite"/>
    </source>
</evidence>
<evidence type="ECO:0000256" key="3">
    <source>
        <dbReference type="ARBA" id="ARBA00004255"/>
    </source>
</evidence>
<dbReference type="AlphaFoldDB" id="A0A4U0V6Z5"/>
<reference evidence="18 19" key="1">
    <citation type="submission" date="2017-03" db="EMBL/GenBank/DDBJ databases">
        <title>Genomes of endolithic fungi from Antarctica.</title>
        <authorList>
            <person name="Coleine C."/>
            <person name="Masonjones S."/>
            <person name="Stajich J.E."/>
        </authorList>
    </citation>
    <scope>NUCLEOTIDE SEQUENCE [LARGE SCALE GENOMIC DNA]</scope>
    <source>
        <strain evidence="18 19">CCFEE 5311</strain>
    </source>
</reference>
<keyword evidence="13" id="KW-0472">Membrane</keyword>
<feature type="compositionally biased region" description="Basic residues" evidence="16">
    <location>
        <begin position="106"/>
        <end position="118"/>
    </location>
</feature>
<evidence type="ECO:0000256" key="4">
    <source>
        <dbReference type="ARBA" id="ARBA00004496"/>
    </source>
</evidence>
<dbReference type="InterPro" id="IPR036882">
    <property type="entry name" value="Alba-like_dom_sf"/>
</dbReference>
<comment type="subcellular location">
    <subcellularLocation>
        <location evidence="4">Cytoplasm</location>
    </subcellularLocation>
    <subcellularLocation>
        <location evidence="3">Golgi apparatus membrane</location>
        <topology evidence="3">Peripheral membrane protein</topology>
        <orientation evidence="3">Cytoplasmic side</orientation>
    </subcellularLocation>
    <subcellularLocation>
        <location evidence="1">Nucleus</location>
    </subcellularLocation>
    <subcellularLocation>
        <location evidence="2">Prevacuolar compartment membrane</location>
        <topology evidence="2">Peripheral membrane protein</topology>
        <orientation evidence="2">Cytoplasmic side</orientation>
    </subcellularLocation>
</comment>
<evidence type="ECO:0000256" key="14">
    <source>
        <dbReference type="ARBA" id="ARBA00023242"/>
    </source>
</evidence>
<organism evidence="18 19">
    <name type="scientific">Friedmanniomyces endolithicus</name>
    <dbReference type="NCBI Taxonomy" id="329885"/>
    <lineage>
        <taxon>Eukaryota</taxon>
        <taxon>Fungi</taxon>
        <taxon>Dikarya</taxon>
        <taxon>Ascomycota</taxon>
        <taxon>Pezizomycotina</taxon>
        <taxon>Dothideomycetes</taxon>
        <taxon>Dothideomycetidae</taxon>
        <taxon>Mycosphaerellales</taxon>
        <taxon>Teratosphaeriaceae</taxon>
        <taxon>Friedmanniomyces</taxon>
    </lineage>
</organism>
<keyword evidence="12" id="KW-0446">Lipid-binding</keyword>
<evidence type="ECO:0000256" key="10">
    <source>
        <dbReference type="ARBA" id="ARBA00022927"/>
    </source>
</evidence>
<name>A0A4U0V6Z5_9PEZI</name>
<feature type="region of interest" description="Disordered" evidence="16">
    <location>
        <begin position="105"/>
        <end position="124"/>
    </location>
</feature>
<dbReference type="GO" id="GO:0000139">
    <property type="term" value="C:Golgi membrane"/>
    <property type="evidence" value="ECO:0007669"/>
    <property type="project" value="UniProtKB-SubCell"/>
</dbReference>
<dbReference type="SUPFAM" id="SSF64268">
    <property type="entry name" value="PX domain"/>
    <property type="match status" value="1"/>
</dbReference>
<dbReference type="InterPro" id="IPR014612">
    <property type="entry name" value="Pop7/Rpp20"/>
</dbReference>
<accession>A0A4U0V6Z5</accession>
<dbReference type="Gene3D" id="3.30.1520.10">
    <property type="entry name" value="Phox-like domain"/>
    <property type="match status" value="1"/>
</dbReference>
<dbReference type="GO" id="GO:0005655">
    <property type="term" value="C:nucleolar ribonuclease P complex"/>
    <property type="evidence" value="ECO:0007669"/>
    <property type="project" value="InterPro"/>
</dbReference>
<dbReference type="Pfam" id="PF00787">
    <property type="entry name" value="PX"/>
    <property type="match status" value="1"/>
</dbReference>
<evidence type="ECO:0000256" key="13">
    <source>
        <dbReference type="ARBA" id="ARBA00023136"/>
    </source>
</evidence>
<evidence type="ECO:0000256" key="8">
    <source>
        <dbReference type="ARBA" id="ARBA00022490"/>
    </source>
</evidence>
<evidence type="ECO:0000256" key="15">
    <source>
        <dbReference type="ARBA" id="ARBA00025533"/>
    </source>
</evidence>
<dbReference type="GO" id="GO:0032266">
    <property type="term" value="F:phosphatidylinositol-3-phosphate binding"/>
    <property type="evidence" value="ECO:0007669"/>
    <property type="project" value="TreeGrafter"/>
</dbReference>